<dbReference type="InterPro" id="IPR011917">
    <property type="entry name" value="ABC_transpr_lipidA"/>
</dbReference>
<dbReference type="FunFam" id="3.40.50.300:FF:000140">
    <property type="entry name" value="Lipid A export ATP-binding/permease protein MsbA"/>
    <property type="match status" value="1"/>
</dbReference>
<keyword evidence="9" id="KW-0445">Lipid transport</keyword>
<dbReference type="InterPro" id="IPR036640">
    <property type="entry name" value="ABC1_TM_sf"/>
</dbReference>
<dbReference type="PANTHER" id="PTHR43394">
    <property type="entry name" value="ATP-DEPENDENT PERMEASE MDL1, MITOCHONDRIAL"/>
    <property type="match status" value="1"/>
</dbReference>
<evidence type="ECO:0000256" key="10">
    <source>
        <dbReference type="ARBA" id="ARBA00023136"/>
    </source>
</evidence>
<comment type="caution">
    <text evidence="14">The sequence shown here is derived from an EMBL/GenBank/DDBJ whole genome shotgun (WGS) entry which is preliminary data.</text>
</comment>
<dbReference type="EMBL" id="JACHXZ010000004">
    <property type="protein sequence ID" value="MBB3170014.1"/>
    <property type="molecule type" value="Genomic_DNA"/>
</dbReference>
<dbReference type="GO" id="GO:0034040">
    <property type="term" value="F:ATPase-coupled lipid transmembrane transporter activity"/>
    <property type="evidence" value="ECO:0007669"/>
    <property type="project" value="InterPro"/>
</dbReference>
<reference evidence="14 15" key="1">
    <citation type="submission" date="2020-08" db="EMBL/GenBank/DDBJ databases">
        <title>Genomic Encyclopedia of Type Strains, Phase III (KMG-III): the genomes of soil and plant-associated and newly described type strains.</title>
        <authorList>
            <person name="Whitman W."/>
        </authorList>
    </citation>
    <scope>NUCLEOTIDE SEQUENCE [LARGE SCALE GENOMIC DNA]</scope>
    <source>
        <strain evidence="14 15">CECT 8571</strain>
    </source>
</reference>
<feature type="transmembrane region" description="Helical" evidence="11">
    <location>
        <begin position="179"/>
        <end position="198"/>
    </location>
</feature>
<dbReference type="GO" id="GO:0005524">
    <property type="term" value="F:ATP binding"/>
    <property type="evidence" value="ECO:0007669"/>
    <property type="project" value="UniProtKB-KW"/>
</dbReference>
<evidence type="ECO:0000256" key="3">
    <source>
        <dbReference type="ARBA" id="ARBA00022475"/>
    </source>
</evidence>
<dbReference type="SUPFAM" id="SSF90123">
    <property type="entry name" value="ABC transporter transmembrane region"/>
    <property type="match status" value="1"/>
</dbReference>
<dbReference type="GO" id="GO:0015421">
    <property type="term" value="F:ABC-type oligopeptide transporter activity"/>
    <property type="evidence" value="ECO:0007669"/>
    <property type="project" value="TreeGrafter"/>
</dbReference>
<accession>A0A839UP81</accession>
<keyword evidence="7" id="KW-1278">Translocase</keyword>
<protein>
    <submittedName>
        <fullName evidence="14">Subfamily B ATP-binding cassette protein MsbA</fullName>
        <ecNumber evidence="14">3.6.3.-</ecNumber>
    </submittedName>
</protein>
<evidence type="ECO:0000256" key="9">
    <source>
        <dbReference type="ARBA" id="ARBA00023055"/>
    </source>
</evidence>
<dbReference type="SUPFAM" id="SSF52540">
    <property type="entry name" value="P-loop containing nucleoside triphosphate hydrolases"/>
    <property type="match status" value="1"/>
</dbReference>
<feature type="domain" description="ABC transmembrane type-1" evidence="13">
    <location>
        <begin position="39"/>
        <end position="319"/>
    </location>
</feature>
<dbReference type="PROSITE" id="PS50893">
    <property type="entry name" value="ABC_TRANSPORTER_2"/>
    <property type="match status" value="1"/>
</dbReference>
<feature type="transmembrane region" description="Helical" evidence="11">
    <location>
        <begin position="35"/>
        <end position="56"/>
    </location>
</feature>
<feature type="transmembrane region" description="Helical" evidence="11">
    <location>
        <begin position="76"/>
        <end position="100"/>
    </location>
</feature>
<name>A0A839UP81_9GAMM</name>
<proteinExistence type="predicted"/>
<keyword evidence="8 11" id="KW-1133">Transmembrane helix</keyword>
<keyword evidence="4 11" id="KW-0812">Transmembrane</keyword>
<feature type="domain" description="ABC transporter" evidence="12">
    <location>
        <begin position="351"/>
        <end position="586"/>
    </location>
</feature>
<evidence type="ECO:0000256" key="7">
    <source>
        <dbReference type="ARBA" id="ARBA00022967"/>
    </source>
</evidence>
<dbReference type="Pfam" id="PF00005">
    <property type="entry name" value="ABC_tran"/>
    <property type="match status" value="1"/>
</dbReference>
<evidence type="ECO:0000256" key="5">
    <source>
        <dbReference type="ARBA" id="ARBA00022741"/>
    </source>
</evidence>
<gene>
    <name evidence="14" type="ORF">FHS30_003227</name>
</gene>
<evidence type="ECO:0000256" key="6">
    <source>
        <dbReference type="ARBA" id="ARBA00022840"/>
    </source>
</evidence>
<keyword evidence="2" id="KW-0813">Transport</keyword>
<keyword evidence="6 14" id="KW-0067">ATP-binding</keyword>
<dbReference type="PROSITE" id="PS00211">
    <property type="entry name" value="ABC_TRANSPORTER_1"/>
    <property type="match status" value="1"/>
</dbReference>
<dbReference type="SMART" id="SM00382">
    <property type="entry name" value="AAA"/>
    <property type="match status" value="1"/>
</dbReference>
<dbReference type="GO" id="GO:0005886">
    <property type="term" value="C:plasma membrane"/>
    <property type="evidence" value="ECO:0007669"/>
    <property type="project" value="UniProtKB-SubCell"/>
</dbReference>
<evidence type="ECO:0000256" key="1">
    <source>
        <dbReference type="ARBA" id="ARBA00004651"/>
    </source>
</evidence>
<dbReference type="RefSeq" id="WP_183911487.1">
    <property type="nucleotide sequence ID" value="NZ_JACHXZ010000004.1"/>
</dbReference>
<evidence type="ECO:0000256" key="2">
    <source>
        <dbReference type="ARBA" id="ARBA00022448"/>
    </source>
</evidence>
<comment type="subcellular location">
    <subcellularLocation>
        <location evidence="1">Cell membrane</location>
        <topology evidence="1">Multi-pass membrane protein</topology>
    </subcellularLocation>
</comment>
<dbReference type="AlphaFoldDB" id="A0A839UP81"/>
<evidence type="ECO:0000259" key="12">
    <source>
        <dbReference type="PROSITE" id="PS50893"/>
    </source>
</evidence>
<keyword evidence="15" id="KW-1185">Reference proteome</keyword>
<dbReference type="PROSITE" id="PS50929">
    <property type="entry name" value="ABC_TM1F"/>
    <property type="match status" value="1"/>
</dbReference>
<dbReference type="CDD" id="cd18552">
    <property type="entry name" value="ABC_6TM_MsbA_like"/>
    <property type="match status" value="1"/>
</dbReference>
<dbReference type="Gene3D" id="1.20.1560.10">
    <property type="entry name" value="ABC transporter type 1, transmembrane domain"/>
    <property type="match status" value="1"/>
</dbReference>
<dbReference type="InterPro" id="IPR003593">
    <property type="entry name" value="AAA+_ATPase"/>
</dbReference>
<keyword evidence="14" id="KW-0378">Hydrolase</keyword>
<evidence type="ECO:0000256" key="4">
    <source>
        <dbReference type="ARBA" id="ARBA00022692"/>
    </source>
</evidence>
<evidence type="ECO:0000259" key="13">
    <source>
        <dbReference type="PROSITE" id="PS50929"/>
    </source>
</evidence>
<dbReference type="InterPro" id="IPR039421">
    <property type="entry name" value="Type_1_exporter"/>
</dbReference>
<dbReference type="Gene3D" id="3.40.50.300">
    <property type="entry name" value="P-loop containing nucleotide triphosphate hydrolases"/>
    <property type="match status" value="1"/>
</dbReference>
<evidence type="ECO:0000313" key="14">
    <source>
        <dbReference type="EMBL" id="MBB3170014.1"/>
    </source>
</evidence>
<organism evidence="14 15">
    <name type="scientific">Simiduia aestuariiviva</name>
    <dbReference type="NCBI Taxonomy" id="1510459"/>
    <lineage>
        <taxon>Bacteria</taxon>
        <taxon>Pseudomonadati</taxon>
        <taxon>Pseudomonadota</taxon>
        <taxon>Gammaproteobacteria</taxon>
        <taxon>Cellvibrionales</taxon>
        <taxon>Cellvibrionaceae</taxon>
        <taxon>Simiduia</taxon>
    </lineage>
</organism>
<dbReference type="Pfam" id="PF00664">
    <property type="entry name" value="ABC_membrane"/>
    <property type="match status" value="1"/>
</dbReference>
<sequence length="593" mass="65276">MNESNTPPVISTDEVQSQSAGQIYLRLLGYVRAHAGLFAISILGLAIFAVSQPMYAWVMEYLIDEAIPNNRPEDRWIVPVALVAIFAIRGLGQFIGNYFISRVSFSIVHMLRRQLFDQLTRMPGCYFDNNNSGHLISRITYNVQQVTGAATEAFKVIVREGLTVIALMSYLIYKDWKLTLIFLGVGPLIGLIVWQVGLRLRKLSAKLQASMGDVTHIASEMINGYRVMRSFGGEQYEKDRFEKASLRNTKQNMKISLTSSANTPVIQILVAIAMGFVVYLALTFMGTSEPGAFVAYITAAALIPKPIRQLSEVNSTIQKGIAAASTIFTQLDQVTEQDTGTLAVQRVRGALTIRNLNFAYDKDQRVLHDINLTIAPGKTVALVGRSGSGKTTLASLIPRFYPHTEGDILLDETPIQDFTLNSLREQIALVSQQVTLFNDTIYNNIAYGTLASASEAEVMAAAKAAHALEFIEAMPEGMQTLIGEDGVRLSGGQRQRLAIARALLKNAPLLILDEATSALDTESERSIQSALEAVMRDRTTLVIAHRLSTIENADHIVVMDAGRIVEQGTHAELIALQGYYAKLHAMQFEEDTD</sequence>
<feature type="transmembrane region" description="Helical" evidence="11">
    <location>
        <begin position="261"/>
        <end position="282"/>
    </location>
</feature>
<evidence type="ECO:0000256" key="8">
    <source>
        <dbReference type="ARBA" id="ARBA00022989"/>
    </source>
</evidence>
<keyword evidence="10 11" id="KW-0472">Membrane</keyword>
<dbReference type="InterPro" id="IPR027417">
    <property type="entry name" value="P-loop_NTPase"/>
</dbReference>
<dbReference type="GO" id="GO:0016887">
    <property type="term" value="F:ATP hydrolysis activity"/>
    <property type="evidence" value="ECO:0007669"/>
    <property type="project" value="InterPro"/>
</dbReference>
<dbReference type="InterPro" id="IPR017871">
    <property type="entry name" value="ABC_transporter-like_CS"/>
</dbReference>
<keyword evidence="3" id="KW-1003">Cell membrane</keyword>
<dbReference type="PANTHER" id="PTHR43394:SF1">
    <property type="entry name" value="ATP-BINDING CASSETTE SUB-FAMILY B MEMBER 10, MITOCHONDRIAL"/>
    <property type="match status" value="1"/>
</dbReference>
<dbReference type="InterPro" id="IPR003439">
    <property type="entry name" value="ABC_transporter-like_ATP-bd"/>
</dbReference>
<keyword evidence="5" id="KW-0547">Nucleotide-binding</keyword>
<dbReference type="EC" id="3.6.3.-" evidence="14"/>
<evidence type="ECO:0000256" key="11">
    <source>
        <dbReference type="SAM" id="Phobius"/>
    </source>
</evidence>
<dbReference type="Proteomes" id="UP000559987">
    <property type="component" value="Unassembled WGS sequence"/>
</dbReference>
<feature type="transmembrane region" description="Helical" evidence="11">
    <location>
        <begin position="156"/>
        <end position="173"/>
    </location>
</feature>
<evidence type="ECO:0000313" key="15">
    <source>
        <dbReference type="Proteomes" id="UP000559987"/>
    </source>
</evidence>
<dbReference type="InterPro" id="IPR011527">
    <property type="entry name" value="ABC1_TM_dom"/>
</dbReference>
<dbReference type="NCBIfam" id="TIGR02203">
    <property type="entry name" value="MsbA_lipidA"/>
    <property type="match status" value="1"/>
</dbReference>